<name>A0A1I2NJ99_9EURY</name>
<dbReference type="RefSeq" id="WP_092889845.1">
    <property type="nucleotide sequence ID" value="NZ_FOOQ01000001.1"/>
</dbReference>
<reference evidence="3" key="1">
    <citation type="submission" date="2016-10" db="EMBL/GenBank/DDBJ databases">
        <authorList>
            <person name="Varghese N."/>
            <person name="Submissions S."/>
        </authorList>
    </citation>
    <scope>NUCLEOTIDE SEQUENCE [LARGE SCALE GENOMIC DNA]</scope>
    <source>
        <strain evidence="3">CGMCC 1.7739</strain>
    </source>
</reference>
<dbReference type="AlphaFoldDB" id="A0A1I2NJ99"/>
<keyword evidence="1" id="KW-0472">Membrane</keyword>
<feature type="transmembrane region" description="Helical" evidence="1">
    <location>
        <begin position="70"/>
        <end position="90"/>
    </location>
</feature>
<feature type="transmembrane region" description="Helical" evidence="1">
    <location>
        <begin position="110"/>
        <end position="128"/>
    </location>
</feature>
<evidence type="ECO:0000313" key="3">
    <source>
        <dbReference type="Proteomes" id="UP000198876"/>
    </source>
</evidence>
<sequence>MRPPRRAALLGRDVRTSRRAVAVAVALGVAVFAAYELVLHSTLSGAVWYPYPVAGLVVGAAAVHAYRNDGLLVCLVLGLCPSFGFDLYHFGIGRQVASRRVLLAATSPSLFVGLAYASLGFVAGAMLCRIAGAVRPAADAV</sequence>
<protein>
    <submittedName>
        <fullName evidence="2">Uncharacterized protein</fullName>
    </submittedName>
</protein>
<keyword evidence="1" id="KW-0812">Transmembrane</keyword>
<dbReference type="STRING" id="553467.SAMN04488063_1221"/>
<keyword evidence="3" id="KW-1185">Reference proteome</keyword>
<keyword evidence="1" id="KW-1133">Transmembrane helix</keyword>
<evidence type="ECO:0000313" key="2">
    <source>
        <dbReference type="EMBL" id="SFG03882.1"/>
    </source>
</evidence>
<proteinExistence type="predicted"/>
<evidence type="ECO:0000256" key="1">
    <source>
        <dbReference type="SAM" id="Phobius"/>
    </source>
</evidence>
<feature type="transmembrane region" description="Helical" evidence="1">
    <location>
        <begin position="20"/>
        <end position="40"/>
    </location>
</feature>
<organism evidence="2 3">
    <name type="scientific">Halopelagius inordinatus</name>
    <dbReference type="NCBI Taxonomy" id="553467"/>
    <lineage>
        <taxon>Archaea</taxon>
        <taxon>Methanobacteriati</taxon>
        <taxon>Methanobacteriota</taxon>
        <taxon>Stenosarchaea group</taxon>
        <taxon>Halobacteria</taxon>
        <taxon>Halobacteriales</taxon>
        <taxon>Haloferacaceae</taxon>
    </lineage>
</organism>
<dbReference type="OrthoDB" id="384541at2157"/>
<accession>A0A1I2NJ99</accession>
<feature type="transmembrane region" description="Helical" evidence="1">
    <location>
        <begin position="46"/>
        <end position="63"/>
    </location>
</feature>
<dbReference type="Proteomes" id="UP000198876">
    <property type="component" value="Unassembled WGS sequence"/>
</dbReference>
<dbReference type="EMBL" id="FOOQ01000001">
    <property type="protein sequence ID" value="SFG03882.1"/>
    <property type="molecule type" value="Genomic_DNA"/>
</dbReference>
<gene>
    <name evidence="2" type="ORF">SAMN04488063_1221</name>
</gene>